<dbReference type="OrthoDB" id="448087at2759"/>
<gene>
    <name evidence="3" type="ORF">TRIADDRAFT_54084</name>
</gene>
<dbReference type="PANTHER" id="PTHR21549:SF1">
    <property type="entry name" value="COILED-COIL DOMAIN-CONTAINING PROTEIN 148"/>
    <property type="match status" value="1"/>
</dbReference>
<keyword evidence="1 2" id="KW-0175">Coiled coil</keyword>
<reference evidence="3 4" key="1">
    <citation type="journal article" date="2008" name="Nature">
        <title>The Trichoplax genome and the nature of placozoans.</title>
        <authorList>
            <person name="Srivastava M."/>
            <person name="Begovic E."/>
            <person name="Chapman J."/>
            <person name="Putnam N.H."/>
            <person name="Hellsten U."/>
            <person name="Kawashima T."/>
            <person name="Kuo A."/>
            <person name="Mitros T."/>
            <person name="Salamov A."/>
            <person name="Carpenter M.L."/>
            <person name="Signorovitch A.Y."/>
            <person name="Moreno M.A."/>
            <person name="Kamm K."/>
            <person name="Grimwood J."/>
            <person name="Schmutz J."/>
            <person name="Shapiro H."/>
            <person name="Grigoriev I.V."/>
            <person name="Buss L.W."/>
            <person name="Schierwater B."/>
            <person name="Dellaporta S.L."/>
            <person name="Rokhsar D.S."/>
        </authorList>
    </citation>
    <scope>NUCLEOTIDE SEQUENCE [LARGE SCALE GENOMIC DNA]</scope>
    <source>
        <strain evidence="3 4">Grell-BS-1999</strain>
    </source>
</reference>
<evidence type="ECO:0000313" key="3">
    <source>
        <dbReference type="EMBL" id="EDV26266.1"/>
    </source>
</evidence>
<evidence type="ECO:0000313" key="4">
    <source>
        <dbReference type="Proteomes" id="UP000009022"/>
    </source>
</evidence>
<protein>
    <submittedName>
        <fullName evidence="3">Uncharacterized protein</fullName>
    </submittedName>
</protein>
<name>B3RR24_TRIAD</name>
<evidence type="ECO:0000256" key="1">
    <source>
        <dbReference type="ARBA" id="ARBA00023054"/>
    </source>
</evidence>
<dbReference type="Proteomes" id="UP000009022">
    <property type="component" value="Unassembled WGS sequence"/>
</dbReference>
<dbReference type="InParanoid" id="B3RR24"/>
<dbReference type="HOGENOM" id="CLU_1009461_0_0_1"/>
<dbReference type="eggNOG" id="ENOG502QV5F">
    <property type="taxonomic scope" value="Eukaryota"/>
</dbReference>
<dbReference type="InterPro" id="IPR039902">
    <property type="entry name" value="CCDC148/CCDC112"/>
</dbReference>
<sequence length="276" mass="33087">MIESNETEELKTESTKSIKEFKDDYISPIYHLNANVKHCIEKLSNQSDNLNHSDLLEPLRKELIRIKLQAKETSQSLQHEQEMIQLELKMPSESAEAPDVKNQYSDIGIPEEAMLMEWPNKSLKEAILQEFLSLDNQYKERLNQLKEQHQQILKSRLGDWSEENHLQFVMLREQYPTTMRNRRKLLLDRIKRQLPTISVLEFDKHERWWIEYNWYHERRTELLHSWSRSRNELLIKSKALLADAWSNNEVIKAKEVAIRQQERLCQELHQKVCITN</sequence>
<keyword evidence="4" id="KW-1185">Reference proteome</keyword>
<dbReference type="RefSeq" id="XP_002110262.1">
    <property type="nucleotide sequence ID" value="XM_002110226.1"/>
</dbReference>
<dbReference type="PhylomeDB" id="B3RR24"/>
<dbReference type="AlphaFoldDB" id="B3RR24"/>
<dbReference type="GeneID" id="6752015"/>
<organism evidence="3 4">
    <name type="scientific">Trichoplax adhaerens</name>
    <name type="common">Trichoplax reptans</name>
    <dbReference type="NCBI Taxonomy" id="10228"/>
    <lineage>
        <taxon>Eukaryota</taxon>
        <taxon>Metazoa</taxon>
        <taxon>Placozoa</taxon>
        <taxon>Uniplacotomia</taxon>
        <taxon>Trichoplacea</taxon>
        <taxon>Trichoplacidae</taxon>
        <taxon>Trichoplax</taxon>
    </lineage>
</organism>
<feature type="coiled-coil region" evidence="2">
    <location>
        <begin position="128"/>
        <end position="155"/>
    </location>
</feature>
<dbReference type="CTD" id="6752015"/>
<dbReference type="EMBL" id="DS985243">
    <property type="protein sequence ID" value="EDV26266.1"/>
    <property type="molecule type" value="Genomic_DNA"/>
</dbReference>
<proteinExistence type="predicted"/>
<evidence type="ECO:0000256" key="2">
    <source>
        <dbReference type="SAM" id="Coils"/>
    </source>
</evidence>
<dbReference type="KEGG" id="tad:TRIADDRAFT_54084"/>
<dbReference type="PANTHER" id="PTHR21549">
    <property type="entry name" value="MUTATED IN BLADDER CANCER 1"/>
    <property type="match status" value="1"/>
</dbReference>
<accession>B3RR24</accession>